<reference evidence="15" key="1">
    <citation type="submission" date="2022-03" db="EMBL/GenBank/DDBJ databases">
        <authorList>
            <person name="Alioto T."/>
            <person name="Alioto T."/>
            <person name="Gomez Garrido J."/>
        </authorList>
    </citation>
    <scope>NUCLEOTIDE SEQUENCE</scope>
</reference>
<dbReference type="CDD" id="cd01283">
    <property type="entry name" value="cytidine_deaminase"/>
    <property type="match status" value="1"/>
</dbReference>
<dbReference type="InterPro" id="IPR006262">
    <property type="entry name" value="Cyt_deam_tetra"/>
</dbReference>
<dbReference type="PANTHER" id="PTHR11644:SF2">
    <property type="entry name" value="CYTIDINE DEAMINASE"/>
    <property type="match status" value="1"/>
</dbReference>
<evidence type="ECO:0000256" key="12">
    <source>
        <dbReference type="PIRSR" id="PIRSR606262-3"/>
    </source>
</evidence>
<dbReference type="GO" id="GO:0072527">
    <property type="term" value="P:pyrimidine-containing compound metabolic process"/>
    <property type="evidence" value="ECO:0007669"/>
    <property type="project" value="UniProtKB-ARBA"/>
</dbReference>
<dbReference type="NCBIfam" id="TIGR01354">
    <property type="entry name" value="cyt_deam_tetra"/>
    <property type="match status" value="1"/>
</dbReference>
<evidence type="ECO:0000256" key="3">
    <source>
        <dbReference type="ARBA" id="ARBA00006576"/>
    </source>
</evidence>
<dbReference type="InterPro" id="IPR016192">
    <property type="entry name" value="APOBEC/CMP_deaminase_Zn-bd"/>
</dbReference>
<evidence type="ECO:0000259" key="14">
    <source>
        <dbReference type="PROSITE" id="PS51747"/>
    </source>
</evidence>
<sequence>MSNRVRCEDGVTDTQCGHANGGQVTSLGPEIIQELLVNSHEAKKFAYCPYSKFRVGAALLTHDGKVYLGCNIENACYTLGTCAERTAIQKAVSEGYKEFKAIAVATDVESDFISPCGACRQVMREFGQELEIILTKSDGTYIIKTLHQMLPMSFGPEKLEIK</sequence>
<dbReference type="SUPFAM" id="SSF53927">
    <property type="entry name" value="Cytidine deaminase-like"/>
    <property type="match status" value="1"/>
</dbReference>
<dbReference type="GO" id="GO:0004126">
    <property type="term" value="F:cytidine deaminase activity"/>
    <property type="evidence" value="ECO:0007669"/>
    <property type="project" value="UniProtKB-UniRule"/>
</dbReference>
<gene>
    <name evidence="15" type="ORF">PECUL_23A004384</name>
</gene>
<comment type="cofactor">
    <cofactor evidence="1 12 13">
        <name>Zn(2+)</name>
        <dbReference type="ChEBI" id="CHEBI:29105"/>
    </cofactor>
</comment>
<dbReference type="GO" id="GO:0008270">
    <property type="term" value="F:zinc ion binding"/>
    <property type="evidence" value="ECO:0007669"/>
    <property type="project" value="UniProtKB-UniRule"/>
</dbReference>
<keyword evidence="6 13" id="KW-0378">Hydrolase</keyword>
<evidence type="ECO:0000256" key="9">
    <source>
        <dbReference type="ARBA" id="ARBA00049558"/>
    </source>
</evidence>
<dbReference type="InterPro" id="IPR016193">
    <property type="entry name" value="Cytidine_deaminase-like"/>
</dbReference>
<feature type="binding site" evidence="12">
    <location>
        <position position="119"/>
    </location>
    <ligand>
        <name>Zn(2+)</name>
        <dbReference type="ChEBI" id="CHEBI:29105"/>
        <note>catalytic</note>
    </ligand>
</feature>
<dbReference type="EC" id="3.5.4.5" evidence="4 13"/>
<evidence type="ECO:0000256" key="1">
    <source>
        <dbReference type="ARBA" id="ARBA00001947"/>
    </source>
</evidence>
<dbReference type="InterPro" id="IPR050202">
    <property type="entry name" value="Cyt/Deoxycyt_deaminase"/>
</dbReference>
<comment type="function">
    <text evidence="2 13">This enzyme scavenges exogenous and endogenous cytidine and 2'-deoxycytidine for UMP synthesis.</text>
</comment>
<protein>
    <recommendedName>
        <fullName evidence="4 13">Cytidine deaminase</fullName>
        <ecNumber evidence="4 13">3.5.4.5</ecNumber>
    </recommendedName>
    <alternativeName>
        <fullName evidence="8 13">Cytidine aminohydrolase</fullName>
    </alternativeName>
</protein>
<organism evidence="15 16">
    <name type="scientific">Pelobates cultripes</name>
    <name type="common">Western spadefoot toad</name>
    <dbReference type="NCBI Taxonomy" id="61616"/>
    <lineage>
        <taxon>Eukaryota</taxon>
        <taxon>Metazoa</taxon>
        <taxon>Chordata</taxon>
        <taxon>Craniata</taxon>
        <taxon>Vertebrata</taxon>
        <taxon>Euteleostomi</taxon>
        <taxon>Amphibia</taxon>
        <taxon>Batrachia</taxon>
        <taxon>Anura</taxon>
        <taxon>Pelobatoidea</taxon>
        <taxon>Pelobatidae</taxon>
        <taxon>Pelobates</taxon>
    </lineage>
</organism>
<dbReference type="PANTHER" id="PTHR11644">
    <property type="entry name" value="CYTIDINE DEAMINASE"/>
    <property type="match status" value="1"/>
</dbReference>
<feature type="binding site" evidence="12">
    <location>
        <position position="82"/>
    </location>
    <ligand>
        <name>Zn(2+)</name>
        <dbReference type="ChEBI" id="CHEBI:29105"/>
        <note>catalytic</note>
    </ligand>
</feature>
<name>A0AAD1T8B8_PELCU</name>
<dbReference type="EMBL" id="OW240921">
    <property type="protein sequence ID" value="CAH2318334.1"/>
    <property type="molecule type" value="Genomic_DNA"/>
</dbReference>
<dbReference type="NCBIfam" id="NF004064">
    <property type="entry name" value="PRK05578.1"/>
    <property type="match status" value="1"/>
</dbReference>
<evidence type="ECO:0000256" key="8">
    <source>
        <dbReference type="ARBA" id="ARBA00032005"/>
    </source>
</evidence>
<dbReference type="GO" id="GO:0005829">
    <property type="term" value="C:cytosol"/>
    <property type="evidence" value="ECO:0007669"/>
    <property type="project" value="TreeGrafter"/>
</dbReference>
<evidence type="ECO:0000256" key="6">
    <source>
        <dbReference type="ARBA" id="ARBA00022801"/>
    </source>
</evidence>
<evidence type="ECO:0000256" key="5">
    <source>
        <dbReference type="ARBA" id="ARBA00022723"/>
    </source>
</evidence>
<dbReference type="PROSITE" id="PS00903">
    <property type="entry name" value="CYT_DCMP_DEAMINASES_1"/>
    <property type="match status" value="1"/>
</dbReference>
<feature type="binding site" evidence="12">
    <location>
        <position position="116"/>
    </location>
    <ligand>
        <name>Zn(2+)</name>
        <dbReference type="ChEBI" id="CHEBI:29105"/>
        <note>catalytic</note>
    </ligand>
</feature>
<comment type="catalytic activity">
    <reaction evidence="9 13">
        <text>cytidine + H2O + H(+) = uridine + NH4(+)</text>
        <dbReference type="Rhea" id="RHEA:16069"/>
        <dbReference type="ChEBI" id="CHEBI:15377"/>
        <dbReference type="ChEBI" id="CHEBI:15378"/>
        <dbReference type="ChEBI" id="CHEBI:16704"/>
        <dbReference type="ChEBI" id="CHEBI:17562"/>
        <dbReference type="ChEBI" id="CHEBI:28938"/>
        <dbReference type="EC" id="3.5.4.5"/>
    </reaction>
</comment>
<dbReference type="PROSITE" id="PS51747">
    <property type="entry name" value="CYT_DCMP_DEAMINASES_2"/>
    <property type="match status" value="1"/>
</dbReference>
<dbReference type="GO" id="GO:0042802">
    <property type="term" value="F:identical protein binding"/>
    <property type="evidence" value="ECO:0007669"/>
    <property type="project" value="UniProtKB-ARBA"/>
</dbReference>
<dbReference type="Pfam" id="PF00383">
    <property type="entry name" value="dCMP_cyt_deam_1"/>
    <property type="match status" value="1"/>
</dbReference>
<proteinExistence type="inferred from homology"/>
<comment type="catalytic activity">
    <reaction evidence="13">
        <text>2'-deoxycytidine + H2O + H(+) = 2'-deoxyuridine + NH4(+)</text>
        <dbReference type="Rhea" id="RHEA:13433"/>
        <dbReference type="ChEBI" id="CHEBI:15377"/>
        <dbReference type="ChEBI" id="CHEBI:15378"/>
        <dbReference type="ChEBI" id="CHEBI:15698"/>
        <dbReference type="ChEBI" id="CHEBI:16450"/>
        <dbReference type="ChEBI" id="CHEBI:28938"/>
        <dbReference type="EC" id="3.5.4.5"/>
    </reaction>
</comment>
<dbReference type="Gene3D" id="3.40.140.10">
    <property type="entry name" value="Cytidine Deaminase, domain 2"/>
    <property type="match status" value="1"/>
</dbReference>
<dbReference type="InterPro" id="IPR002125">
    <property type="entry name" value="CMP_dCMP_dom"/>
</dbReference>
<feature type="active site" description="Proton donor" evidence="10">
    <location>
        <position position="84"/>
    </location>
</feature>
<dbReference type="GO" id="GO:0055086">
    <property type="term" value="P:nucleobase-containing small molecule metabolic process"/>
    <property type="evidence" value="ECO:0007669"/>
    <property type="project" value="UniProtKB-ARBA"/>
</dbReference>
<keyword evidence="5 12" id="KW-0479">Metal-binding</keyword>
<feature type="domain" description="CMP/dCMP-type deaminase" evidence="14">
    <location>
        <begin position="30"/>
        <end position="157"/>
    </location>
</feature>
<dbReference type="AlphaFoldDB" id="A0AAD1T8B8"/>
<evidence type="ECO:0000313" key="15">
    <source>
        <dbReference type="EMBL" id="CAH2318334.1"/>
    </source>
</evidence>
<keyword evidence="7 12" id="KW-0862">Zinc</keyword>
<evidence type="ECO:0000256" key="10">
    <source>
        <dbReference type="PIRSR" id="PIRSR606262-1"/>
    </source>
</evidence>
<evidence type="ECO:0000256" key="11">
    <source>
        <dbReference type="PIRSR" id="PIRSR606262-2"/>
    </source>
</evidence>
<evidence type="ECO:0000256" key="2">
    <source>
        <dbReference type="ARBA" id="ARBA00003949"/>
    </source>
</evidence>
<feature type="binding site" evidence="11">
    <location>
        <begin position="71"/>
        <end position="77"/>
    </location>
    <ligand>
        <name>substrate</name>
    </ligand>
</feature>
<dbReference type="FunFam" id="3.40.140.10:FF:000008">
    <property type="entry name" value="Cytidine deaminase"/>
    <property type="match status" value="1"/>
</dbReference>
<comment type="similarity">
    <text evidence="3 13">Belongs to the cytidine and deoxycytidylate deaminase family.</text>
</comment>
<evidence type="ECO:0000256" key="4">
    <source>
        <dbReference type="ARBA" id="ARBA00012783"/>
    </source>
</evidence>
<evidence type="ECO:0000313" key="16">
    <source>
        <dbReference type="Proteomes" id="UP001295444"/>
    </source>
</evidence>
<evidence type="ECO:0000256" key="13">
    <source>
        <dbReference type="RuleBase" id="RU364006"/>
    </source>
</evidence>
<dbReference type="Proteomes" id="UP001295444">
    <property type="component" value="Chromosome 10"/>
</dbReference>
<accession>A0AAD1T8B8</accession>
<evidence type="ECO:0000256" key="7">
    <source>
        <dbReference type="ARBA" id="ARBA00022833"/>
    </source>
</evidence>
<keyword evidence="16" id="KW-1185">Reference proteome</keyword>